<organism evidence="6 7">
    <name type="scientific">Zophobas morio</name>
    <dbReference type="NCBI Taxonomy" id="2755281"/>
    <lineage>
        <taxon>Eukaryota</taxon>
        <taxon>Metazoa</taxon>
        <taxon>Ecdysozoa</taxon>
        <taxon>Arthropoda</taxon>
        <taxon>Hexapoda</taxon>
        <taxon>Insecta</taxon>
        <taxon>Pterygota</taxon>
        <taxon>Neoptera</taxon>
        <taxon>Endopterygota</taxon>
        <taxon>Coleoptera</taxon>
        <taxon>Polyphaga</taxon>
        <taxon>Cucujiformia</taxon>
        <taxon>Tenebrionidae</taxon>
        <taxon>Zophobas</taxon>
    </lineage>
</organism>
<dbReference type="GO" id="GO:0003682">
    <property type="term" value="F:chromatin binding"/>
    <property type="evidence" value="ECO:0007669"/>
    <property type="project" value="TreeGrafter"/>
</dbReference>
<keyword evidence="3" id="KW-0539">Nucleus</keyword>
<evidence type="ECO:0000256" key="2">
    <source>
        <dbReference type="ARBA" id="ARBA00022801"/>
    </source>
</evidence>
<proteinExistence type="predicted"/>
<dbReference type="GO" id="GO:0003677">
    <property type="term" value="F:DNA binding"/>
    <property type="evidence" value="ECO:0007669"/>
    <property type="project" value="TreeGrafter"/>
</dbReference>
<evidence type="ECO:0000259" key="5">
    <source>
        <dbReference type="PROSITE" id="PS51194"/>
    </source>
</evidence>
<comment type="caution">
    <text evidence="6">The sequence shown here is derived from an EMBL/GenBank/DDBJ whole genome shotgun (WGS) entry which is preliminary data.</text>
</comment>
<evidence type="ECO:0000256" key="3">
    <source>
        <dbReference type="ARBA" id="ARBA00023242"/>
    </source>
</evidence>
<dbReference type="InterPro" id="IPR027417">
    <property type="entry name" value="P-loop_NTPase"/>
</dbReference>
<dbReference type="SMART" id="SM00490">
    <property type="entry name" value="HELICc"/>
    <property type="match status" value="1"/>
</dbReference>
<feature type="domain" description="Helicase ATP-binding" evidence="4">
    <location>
        <begin position="93"/>
        <end position="271"/>
    </location>
</feature>
<reference evidence="6" key="1">
    <citation type="journal article" date="2023" name="G3 (Bethesda)">
        <title>Whole genome assemblies of Zophobas morio and Tenebrio molitor.</title>
        <authorList>
            <person name="Kaur S."/>
            <person name="Stinson S.A."/>
            <person name="diCenzo G.C."/>
        </authorList>
    </citation>
    <scope>NUCLEOTIDE SEQUENCE</scope>
    <source>
        <strain evidence="6">QUZm001</strain>
    </source>
</reference>
<dbReference type="GO" id="GO:0005634">
    <property type="term" value="C:nucleus"/>
    <property type="evidence" value="ECO:0007669"/>
    <property type="project" value="UniProtKB-SubCell"/>
</dbReference>
<dbReference type="GO" id="GO:0140658">
    <property type="term" value="F:ATP-dependent chromatin remodeler activity"/>
    <property type="evidence" value="ECO:0007669"/>
    <property type="project" value="TreeGrafter"/>
</dbReference>
<dbReference type="Proteomes" id="UP001168821">
    <property type="component" value="Unassembled WGS sequence"/>
</dbReference>
<keyword evidence="2" id="KW-0378">Hydrolase</keyword>
<accession>A0AA38LYB9</accession>
<evidence type="ECO:0000313" key="7">
    <source>
        <dbReference type="Proteomes" id="UP001168821"/>
    </source>
</evidence>
<dbReference type="GO" id="GO:0042393">
    <property type="term" value="F:histone binding"/>
    <property type="evidence" value="ECO:0007669"/>
    <property type="project" value="TreeGrafter"/>
</dbReference>
<feature type="domain" description="Helicase C-terminal" evidence="5">
    <location>
        <begin position="401"/>
        <end position="566"/>
    </location>
</feature>
<dbReference type="InterPro" id="IPR038718">
    <property type="entry name" value="SNF2-like_sf"/>
</dbReference>
<dbReference type="SMART" id="SM00487">
    <property type="entry name" value="DEXDc"/>
    <property type="match status" value="1"/>
</dbReference>
<dbReference type="InterPro" id="IPR049730">
    <property type="entry name" value="SNF2/RAD54-like_C"/>
</dbReference>
<evidence type="ECO:0000313" key="6">
    <source>
        <dbReference type="EMBL" id="KAJ3615740.1"/>
    </source>
</evidence>
<dbReference type="InterPro" id="IPR014001">
    <property type="entry name" value="Helicase_ATP-bd"/>
</dbReference>
<dbReference type="CDD" id="cd18793">
    <property type="entry name" value="SF2_C_SNF"/>
    <property type="match status" value="1"/>
</dbReference>
<evidence type="ECO:0000256" key="1">
    <source>
        <dbReference type="ARBA" id="ARBA00004123"/>
    </source>
</evidence>
<name>A0AA38LYB9_9CUCU</name>
<dbReference type="Gene3D" id="3.40.50.10810">
    <property type="entry name" value="Tandem AAA-ATPase domain"/>
    <property type="match status" value="1"/>
</dbReference>
<dbReference type="InterPro" id="IPR001650">
    <property type="entry name" value="Helicase_C-like"/>
</dbReference>
<dbReference type="SUPFAM" id="SSF52540">
    <property type="entry name" value="P-loop containing nucleoside triphosphate hydrolases"/>
    <property type="match status" value="2"/>
</dbReference>
<keyword evidence="7" id="KW-1185">Reference proteome</keyword>
<dbReference type="Pfam" id="PF00176">
    <property type="entry name" value="SNF2-rel_dom"/>
    <property type="match status" value="1"/>
</dbReference>
<dbReference type="AlphaFoldDB" id="A0AA38LYB9"/>
<dbReference type="Gene3D" id="3.40.50.300">
    <property type="entry name" value="P-loop containing nucleotide triphosphate hydrolases"/>
    <property type="match status" value="1"/>
</dbReference>
<dbReference type="GO" id="GO:0016887">
    <property type="term" value="F:ATP hydrolysis activity"/>
    <property type="evidence" value="ECO:0007669"/>
    <property type="project" value="TreeGrafter"/>
</dbReference>
<sequence>MEYAESTWEYLSSGGRAGSFYNAYLKDSEVDFAGVARLEEQLVVLYKAFLSHMAVQDTPACRTPKFKEINEQPAFLAGGQLHSYQLDGLNWLLYNMTHRINCILADEMGLGKTLQAVSYICCRYQLEDFGVGLSFRQNPCLVVAPLSTCHNWLAEFSKWAPQLNVVFYSGDAASREIIENHELFLPFSRGLPRIHVLVTTYENCLSNPPFLRRIKWMAIIVDEGQRLKNNESKLFYTLSQIDDAHRILLTGTPLQNDIYELHNLLLFLDPAKFDSDNYREKFSSENWTDIKNIEDLHRRIRPHLLRRVKSDVLSDLPPKKEVIVPTLQTSLQRHLSREIIKGDLKILQKGKRTSNVLRNTLIQLRKCINHPYLFPNIEPEDDSSSDTVYERLVNASGKTIILDSLIPRLLKEGHRVLLFCTFKIMLDILEDYFDYRGWKYLRFDGTTSQRDRTWMIDQFNQPGSEESIFMMTIRAGGLGINLQTADTVILYDSDFNPQMDIQAISRCHRIGQKRPVMVYHFVTVKSIEEGIWARAKRKRLLEKIFIDKVDEKIETADIEQLLRSLVYYHVGVFLPRLMCIAVSLRSFYLRIPILTIVKANTEEAKEFWDELIQKEVSKTVCEDVLLGRGARSDEKEYRPTSATETEESEEEVLFLFYCLPPVLSTEKSVSAAVPTLSLANSKKVEAYMQDMVVSASFNLIGLLMPTN</sequence>
<dbReference type="PANTHER" id="PTHR45623:SF17">
    <property type="entry name" value="CHROMODOMAIN-HELICASE-DNA-BINDING PROTEIN 3-RELATED"/>
    <property type="match status" value="1"/>
</dbReference>
<dbReference type="PROSITE" id="PS51192">
    <property type="entry name" value="HELICASE_ATP_BIND_1"/>
    <property type="match status" value="1"/>
</dbReference>
<dbReference type="GO" id="GO:0000785">
    <property type="term" value="C:chromatin"/>
    <property type="evidence" value="ECO:0007669"/>
    <property type="project" value="TreeGrafter"/>
</dbReference>
<dbReference type="Pfam" id="PF00271">
    <property type="entry name" value="Helicase_C"/>
    <property type="match status" value="1"/>
</dbReference>
<dbReference type="EMBL" id="JALNTZ010003916">
    <property type="protein sequence ID" value="KAJ3615740.1"/>
    <property type="molecule type" value="Genomic_DNA"/>
</dbReference>
<dbReference type="InterPro" id="IPR000330">
    <property type="entry name" value="SNF2_N"/>
</dbReference>
<dbReference type="PANTHER" id="PTHR45623">
    <property type="entry name" value="CHROMODOMAIN-HELICASE-DNA-BINDING PROTEIN 3-RELATED-RELATED"/>
    <property type="match status" value="1"/>
</dbReference>
<dbReference type="PROSITE" id="PS51194">
    <property type="entry name" value="HELICASE_CTER"/>
    <property type="match status" value="1"/>
</dbReference>
<comment type="subcellular location">
    <subcellularLocation>
        <location evidence="1">Nucleus</location>
    </subcellularLocation>
</comment>
<evidence type="ECO:0000259" key="4">
    <source>
        <dbReference type="PROSITE" id="PS51192"/>
    </source>
</evidence>
<dbReference type="GO" id="GO:0005524">
    <property type="term" value="F:ATP binding"/>
    <property type="evidence" value="ECO:0007669"/>
    <property type="project" value="InterPro"/>
</dbReference>
<gene>
    <name evidence="6" type="ORF">Zmor_012333</name>
</gene>
<protein>
    <submittedName>
        <fullName evidence="6">Uncharacterized protein</fullName>
    </submittedName>
</protein>